<reference evidence="1 2" key="1">
    <citation type="submission" date="2019-05" db="EMBL/GenBank/DDBJ databases">
        <title>Another draft genome of Portunus trituberculatus and its Hox gene families provides insights of decapod evolution.</title>
        <authorList>
            <person name="Jeong J.-H."/>
            <person name="Song I."/>
            <person name="Kim S."/>
            <person name="Choi T."/>
            <person name="Kim D."/>
            <person name="Ryu S."/>
            <person name="Kim W."/>
        </authorList>
    </citation>
    <scope>NUCLEOTIDE SEQUENCE [LARGE SCALE GENOMIC DNA]</scope>
    <source>
        <tissue evidence="1">Muscle</tissue>
    </source>
</reference>
<keyword evidence="2" id="KW-1185">Reference proteome</keyword>
<evidence type="ECO:0000313" key="1">
    <source>
        <dbReference type="EMBL" id="MPC51207.1"/>
    </source>
</evidence>
<dbReference type="Proteomes" id="UP000324222">
    <property type="component" value="Unassembled WGS sequence"/>
</dbReference>
<gene>
    <name evidence="1" type="ORF">E2C01_045049</name>
</gene>
<accession>A0A5B7G0R7</accession>
<evidence type="ECO:0000313" key="2">
    <source>
        <dbReference type="Proteomes" id="UP000324222"/>
    </source>
</evidence>
<comment type="caution">
    <text evidence="1">The sequence shown here is derived from an EMBL/GenBank/DDBJ whole genome shotgun (WGS) entry which is preliminary data.</text>
</comment>
<name>A0A5B7G0R7_PORTR</name>
<dbReference type="AlphaFoldDB" id="A0A5B7G0R7"/>
<proteinExistence type="predicted"/>
<organism evidence="1 2">
    <name type="scientific">Portunus trituberculatus</name>
    <name type="common">Swimming crab</name>
    <name type="synonym">Neptunus trituberculatus</name>
    <dbReference type="NCBI Taxonomy" id="210409"/>
    <lineage>
        <taxon>Eukaryota</taxon>
        <taxon>Metazoa</taxon>
        <taxon>Ecdysozoa</taxon>
        <taxon>Arthropoda</taxon>
        <taxon>Crustacea</taxon>
        <taxon>Multicrustacea</taxon>
        <taxon>Malacostraca</taxon>
        <taxon>Eumalacostraca</taxon>
        <taxon>Eucarida</taxon>
        <taxon>Decapoda</taxon>
        <taxon>Pleocyemata</taxon>
        <taxon>Brachyura</taxon>
        <taxon>Eubrachyura</taxon>
        <taxon>Portunoidea</taxon>
        <taxon>Portunidae</taxon>
        <taxon>Portuninae</taxon>
        <taxon>Portunus</taxon>
    </lineage>
</organism>
<protein>
    <submittedName>
        <fullName evidence="1">Uncharacterized protein</fullName>
    </submittedName>
</protein>
<dbReference type="EMBL" id="VSRR010010028">
    <property type="protein sequence ID" value="MPC51207.1"/>
    <property type="molecule type" value="Genomic_DNA"/>
</dbReference>
<sequence length="166" mass="18283">MPSCVWEKFASFQFNHLVPFSGLVKATSVLHTTPITVTRRVQHHITSTVISTPGHLQHKTALQRLLSTTCYFHSEPDCVTPAPTEHTQPIPSPITPNNLVHQPLQTNTHILSHSSSDTPNPTRVLSSAMTTTTTTTTTTLGFVTPHSMFCHRPVFASLIPLVSREV</sequence>